<evidence type="ECO:0000313" key="3">
    <source>
        <dbReference type="Proteomes" id="UP001528040"/>
    </source>
</evidence>
<keyword evidence="3" id="KW-1185">Reference proteome</keyword>
<gene>
    <name evidence="2" type="ORF">O2N63_08455</name>
</gene>
<dbReference type="Pfam" id="PF07700">
    <property type="entry name" value="HNOB"/>
    <property type="match status" value="1"/>
</dbReference>
<dbReference type="PANTHER" id="PTHR45655">
    <property type="entry name" value="GUANYLATE CYCLASE SOLUBLE SUBUNIT BETA-2"/>
    <property type="match status" value="1"/>
</dbReference>
<dbReference type="InterPro" id="IPR011644">
    <property type="entry name" value="Heme_NO-bd"/>
</dbReference>
<accession>A0ABT4W2B9</accession>
<feature type="domain" description="Heme NO-binding" evidence="1">
    <location>
        <begin position="2"/>
        <end position="155"/>
    </location>
</feature>
<reference evidence="2 3" key="1">
    <citation type="submission" date="2023-01" db="EMBL/GenBank/DDBJ databases">
        <authorList>
            <person name="Yoon J.-W."/>
        </authorList>
    </citation>
    <scope>NUCLEOTIDE SEQUENCE [LARGE SCALE GENOMIC DNA]</scope>
    <source>
        <strain evidence="2 3">KMU-50</strain>
    </source>
</reference>
<dbReference type="EMBL" id="JAQIIO010000003">
    <property type="protein sequence ID" value="MDA5094120.1"/>
    <property type="molecule type" value="Genomic_DNA"/>
</dbReference>
<organism evidence="2 3">
    <name type="scientific">Aliiroseovarius salicola</name>
    <dbReference type="NCBI Taxonomy" id="3009082"/>
    <lineage>
        <taxon>Bacteria</taxon>
        <taxon>Pseudomonadati</taxon>
        <taxon>Pseudomonadota</taxon>
        <taxon>Alphaproteobacteria</taxon>
        <taxon>Rhodobacterales</taxon>
        <taxon>Paracoccaceae</taxon>
        <taxon>Aliiroseovarius</taxon>
    </lineage>
</organism>
<dbReference type="Proteomes" id="UP001528040">
    <property type="component" value="Unassembled WGS sequence"/>
</dbReference>
<dbReference type="RefSeq" id="WP_271053808.1">
    <property type="nucleotide sequence ID" value="NZ_JAQIIO010000003.1"/>
</dbReference>
<sequence>MHGLINRSIESFLRGTYGHKYWRDIVNELDLGFESFEPMFRYDEALTRSVVDHAAQRLGKSKDVLLEDFGTSLIVDRRSQRVRRLLRFGGVTFTEFLHSLEDLPGRARLAVAEIDMPDIEVDELEDGEFSIVIRHTTSGFGHVILGALRALADDYGALAYLEFVGRNDDVEQISVHLLDMAYSEGRLFELAIGAE</sequence>
<comment type="caution">
    <text evidence="2">The sequence shown here is derived from an EMBL/GenBank/DDBJ whole genome shotgun (WGS) entry which is preliminary data.</text>
</comment>
<dbReference type="SUPFAM" id="SSF111126">
    <property type="entry name" value="Ligand-binding domain in the NO signalling and Golgi transport"/>
    <property type="match status" value="1"/>
</dbReference>
<dbReference type="InterPro" id="IPR038158">
    <property type="entry name" value="H-NOX_domain_sf"/>
</dbReference>
<protein>
    <submittedName>
        <fullName evidence="2">Heme NO-binding domain-containing protein</fullName>
    </submittedName>
</protein>
<proteinExistence type="predicted"/>
<dbReference type="Gene3D" id="3.90.1520.10">
    <property type="entry name" value="H-NOX domain"/>
    <property type="match status" value="1"/>
</dbReference>
<dbReference type="InterPro" id="IPR024096">
    <property type="entry name" value="NO_sig/Golgi_transp_ligand-bd"/>
</dbReference>
<evidence type="ECO:0000259" key="1">
    <source>
        <dbReference type="Pfam" id="PF07700"/>
    </source>
</evidence>
<name>A0ABT4W2B9_9RHOB</name>
<evidence type="ECO:0000313" key="2">
    <source>
        <dbReference type="EMBL" id="MDA5094120.1"/>
    </source>
</evidence>
<dbReference type="PANTHER" id="PTHR45655:SF13">
    <property type="entry name" value="SOLUBLE GUANYLATE CYCLASE GCY-32-RELATED"/>
    <property type="match status" value="1"/>
</dbReference>